<name>A0A6G4WVG8_9ACTN</name>
<dbReference type="Pfam" id="PF00144">
    <property type="entry name" value="Beta-lactamase"/>
    <property type="match status" value="1"/>
</dbReference>
<protein>
    <submittedName>
        <fullName evidence="2">Beta-lactamase family protein</fullName>
    </submittedName>
</protein>
<dbReference type="PANTHER" id="PTHR46825:SF7">
    <property type="entry name" value="D-ALANYL-D-ALANINE CARBOXYPEPTIDASE"/>
    <property type="match status" value="1"/>
</dbReference>
<dbReference type="InterPro" id="IPR050491">
    <property type="entry name" value="AmpC-like"/>
</dbReference>
<comment type="caution">
    <text evidence="2">The sequence shown here is derived from an EMBL/GenBank/DDBJ whole genome shotgun (WGS) entry which is preliminary data.</text>
</comment>
<feature type="domain" description="Beta-lactamase-related" evidence="1">
    <location>
        <begin position="3"/>
        <end position="275"/>
    </location>
</feature>
<organism evidence="2 3">
    <name type="scientific">Streptomyces boncukensis</name>
    <dbReference type="NCBI Taxonomy" id="2711219"/>
    <lineage>
        <taxon>Bacteria</taxon>
        <taxon>Bacillati</taxon>
        <taxon>Actinomycetota</taxon>
        <taxon>Actinomycetes</taxon>
        <taxon>Kitasatosporales</taxon>
        <taxon>Streptomycetaceae</taxon>
        <taxon>Streptomyces</taxon>
    </lineage>
</organism>
<dbReference type="PANTHER" id="PTHR46825">
    <property type="entry name" value="D-ALANYL-D-ALANINE-CARBOXYPEPTIDASE/ENDOPEPTIDASE AMPH"/>
    <property type="match status" value="1"/>
</dbReference>
<gene>
    <name evidence="2" type="ORF">G5C65_13100</name>
</gene>
<keyword evidence="3" id="KW-1185">Reference proteome</keyword>
<accession>A0A6G4WVG8</accession>
<proteinExistence type="predicted"/>
<evidence type="ECO:0000259" key="1">
    <source>
        <dbReference type="Pfam" id="PF00144"/>
    </source>
</evidence>
<dbReference type="RefSeq" id="WP_165298970.1">
    <property type="nucleotide sequence ID" value="NZ_JAAKZZ010000106.1"/>
</dbReference>
<dbReference type="Proteomes" id="UP000477722">
    <property type="component" value="Unassembled WGS sequence"/>
</dbReference>
<dbReference type="EMBL" id="JAAKZZ010000106">
    <property type="protein sequence ID" value="NGO69276.1"/>
    <property type="molecule type" value="Genomic_DNA"/>
</dbReference>
<evidence type="ECO:0000313" key="3">
    <source>
        <dbReference type="Proteomes" id="UP000477722"/>
    </source>
</evidence>
<evidence type="ECO:0000313" key="2">
    <source>
        <dbReference type="EMBL" id="NGO69276.1"/>
    </source>
</evidence>
<dbReference type="InterPro" id="IPR001466">
    <property type="entry name" value="Beta-lactam-related"/>
</dbReference>
<dbReference type="Gene3D" id="3.40.710.10">
    <property type="entry name" value="DD-peptidase/beta-lactamase superfamily"/>
    <property type="match status" value="1"/>
</dbReference>
<reference evidence="2 3" key="1">
    <citation type="submission" date="2020-02" db="EMBL/GenBank/DDBJ databases">
        <title>Whole-genome analyses of novel actinobacteria.</title>
        <authorList>
            <person name="Sahin N."/>
            <person name="Tatar D."/>
        </authorList>
    </citation>
    <scope>NUCLEOTIDE SEQUENCE [LARGE SCALE GENOMIC DNA]</scope>
    <source>
        <strain evidence="2 3">SB3404</strain>
    </source>
</reference>
<dbReference type="SUPFAM" id="SSF56601">
    <property type="entry name" value="beta-lactamase/transpeptidase-like"/>
    <property type="match status" value="1"/>
</dbReference>
<dbReference type="InterPro" id="IPR012338">
    <property type="entry name" value="Beta-lactam/transpept-like"/>
</dbReference>
<feature type="non-terminal residue" evidence="2">
    <location>
        <position position="1"/>
    </location>
</feature>
<dbReference type="AlphaFoldDB" id="A0A6G4WVG8"/>
<sequence>VPAEGRFRAGSITKTFLATTVLQLVDEGRLRLDDPVGRWLPGAVPDGRRITVRYLLNHTSGLYDYKPTLPLPPSPEFLDNRWRTWRPSELVRRAVAHPPSFEPPGSEFAYSNTGYLLLGRIVEKATGRPYGDEIERRIVKPLHLGGTEMPGTSPHLHGPHPHGYVPVRRHGTTRLVDYTEMNPSVFGAGGELISTARDLNRFFAALLSGRLLPEGLLREMRTPGIAGGKPYGLGLAWWDTSCGVRVYGNDGDALAYQSWSYTTQDRRRQVSVALTPDFRADTDDSVDALLDEAFCG</sequence>